<dbReference type="Proteomes" id="UP000502677">
    <property type="component" value="Chromosome"/>
</dbReference>
<dbReference type="RefSeq" id="WP_166292469.1">
    <property type="nucleotide sequence ID" value="NZ_CP049863.1"/>
</dbReference>
<sequence length="107" mass="12014">MNEVKIYPALTQEDFTPSSGDTVLGVVLVEDEQADYVMAFGHIDPELYAAAVNEYDRKNAGYDPAYEASDVMQCYAVTVTAPPEWVMSWASEYQEHPDRFPITVVSR</sequence>
<gene>
    <name evidence="1" type="ORF">G7068_13680</name>
</gene>
<reference evidence="1 2" key="1">
    <citation type="submission" date="2020-03" db="EMBL/GenBank/DDBJ databases">
        <title>Leucobacter sp. nov., isolated from beetles.</title>
        <authorList>
            <person name="Hyun D.-W."/>
            <person name="Bae J.-W."/>
        </authorList>
    </citation>
    <scope>NUCLEOTIDE SEQUENCE [LARGE SCALE GENOMIC DNA]</scope>
    <source>
        <strain evidence="1 2">HDW9C</strain>
    </source>
</reference>
<keyword evidence="2" id="KW-1185">Reference proteome</keyword>
<name>A0A6G7XI58_9MICO</name>
<protein>
    <submittedName>
        <fullName evidence="1">Uncharacterized protein</fullName>
    </submittedName>
</protein>
<organism evidence="1 2">
    <name type="scientific">Leucobacter viscericola</name>
    <dbReference type="NCBI Taxonomy" id="2714935"/>
    <lineage>
        <taxon>Bacteria</taxon>
        <taxon>Bacillati</taxon>
        <taxon>Actinomycetota</taxon>
        <taxon>Actinomycetes</taxon>
        <taxon>Micrococcales</taxon>
        <taxon>Microbacteriaceae</taxon>
        <taxon>Leucobacter</taxon>
    </lineage>
</organism>
<accession>A0A6G7XI58</accession>
<dbReference type="AlphaFoldDB" id="A0A6G7XI58"/>
<proteinExistence type="predicted"/>
<evidence type="ECO:0000313" key="1">
    <source>
        <dbReference type="EMBL" id="QIK64129.1"/>
    </source>
</evidence>
<evidence type="ECO:0000313" key="2">
    <source>
        <dbReference type="Proteomes" id="UP000502677"/>
    </source>
</evidence>
<dbReference type="EMBL" id="CP049863">
    <property type="protein sequence ID" value="QIK64129.1"/>
    <property type="molecule type" value="Genomic_DNA"/>
</dbReference>
<dbReference type="KEGG" id="lvi:G7068_13680"/>